<dbReference type="AlphaFoldDB" id="A0A9N7W3X0"/>
<keyword evidence="3" id="KW-1185">Reference proteome</keyword>
<name>A0A9N7W3X0_PLEPL</name>
<gene>
    <name evidence="2" type="ORF">PLEPLA_LOCUS47823</name>
</gene>
<evidence type="ECO:0000313" key="3">
    <source>
        <dbReference type="Proteomes" id="UP001153269"/>
    </source>
</evidence>
<sequence length="381" mass="41326">MSPVGRRSDFSHTPWRRGPEPDEGVEAELWSIVSNRLSLTPERSRPLESSRTGTWLVESTQAPDPDLPFSLVSQKSSVNIPARQLCSAEPVSFSALSPFALRSPVSSTASLTCRIRKHLGTIHQSSRANVGEKTEPSRSCYGNRGLGGGVHLSVRTSPTESTGLSAVTLCHRCFRAVHRRVNLHMEEESVPPSCQRSNPARGHVLSLVPAAAKRKCVTGFNNTLINTRARADQAPPGSSTLIGSTVPGKEDAHLRTAIVSLPPGRGRVFLQNRVRGNGISYAGLCHLDILVVVSSWVQGAVRGSAPIERETGRETDRETGRETDRQTDREVAIWIDRPQALRGAGVASQRASVTADDGLMKRAQSRAPAWTLLHTQQKAPQ</sequence>
<dbReference type="Proteomes" id="UP001153269">
    <property type="component" value="Unassembled WGS sequence"/>
</dbReference>
<accession>A0A9N7W3X0</accession>
<protein>
    <submittedName>
        <fullName evidence="2">Uncharacterized protein</fullName>
    </submittedName>
</protein>
<feature type="region of interest" description="Disordered" evidence="1">
    <location>
        <begin position="307"/>
        <end position="328"/>
    </location>
</feature>
<dbReference type="EMBL" id="CADEAL010004456">
    <property type="protein sequence ID" value="CAB1459986.1"/>
    <property type="molecule type" value="Genomic_DNA"/>
</dbReference>
<comment type="caution">
    <text evidence="2">The sequence shown here is derived from an EMBL/GenBank/DDBJ whole genome shotgun (WGS) entry which is preliminary data.</text>
</comment>
<feature type="compositionally biased region" description="Basic and acidic residues" evidence="1">
    <location>
        <begin position="1"/>
        <end position="10"/>
    </location>
</feature>
<organism evidence="2 3">
    <name type="scientific">Pleuronectes platessa</name>
    <name type="common">European plaice</name>
    <dbReference type="NCBI Taxonomy" id="8262"/>
    <lineage>
        <taxon>Eukaryota</taxon>
        <taxon>Metazoa</taxon>
        <taxon>Chordata</taxon>
        <taxon>Craniata</taxon>
        <taxon>Vertebrata</taxon>
        <taxon>Euteleostomi</taxon>
        <taxon>Actinopterygii</taxon>
        <taxon>Neopterygii</taxon>
        <taxon>Teleostei</taxon>
        <taxon>Neoteleostei</taxon>
        <taxon>Acanthomorphata</taxon>
        <taxon>Carangaria</taxon>
        <taxon>Pleuronectiformes</taxon>
        <taxon>Pleuronectoidei</taxon>
        <taxon>Pleuronectidae</taxon>
        <taxon>Pleuronectes</taxon>
    </lineage>
</organism>
<evidence type="ECO:0000313" key="2">
    <source>
        <dbReference type="EMBL" id="CAB1459986.1"/>
    </source>
</evidence>
<reference evidence="2" key="1">
    <citation type="submission" date="2020-03" db="EMBL/GenBank/DDBJ databases">
        <authorList>
            <person name="Weist P."/>
        </authorList>
    </citation>
    <scope>NUCLEOTIDE SEQUENCE</scope>
</reference>
<feature type="region of interest" description="Disordered" evidence="1">
    <location>
        <begin position="1"/>
        <end position="23"/>
    </location>
</feature>
<proteinExistence type="predicted"/>
<evidence type="ECO:0000256" key="1">
    <source>
        <dbReference type="SAM" id="MobiDB-lite"/>
    </source>
</evidence>